<organism evidence="1 2">
    <name type="scientific">Cladophialophora chaetospira</name>
    <dbReference type="NCBI Taxonomy" id="386627"/>
    <lineage>
        <taxon>Eukaryota</taxon>
        <taxon>Fungi</taxon>
        <taxon>Dikarya</taxon>
        <taxon>Ascomycota</taxon>
        <taxon>Pezizomycotina</taxon>
        <taxon>Eurotiomycetes</taxon>
        <taxon>Chaetothyriomycetidae</taxon>
        <taxon>Chaetothyriales</taxon>
        <taxon>Herpotrichiellaceae</taxon>
        <taxon>Cladophialophora</taxon>
    </lineage>
</organism>
<comment type="caution">
    <text evidence="1">The sequence shown here is derived from an EMBL/GenBank/DDBJ whole genome shotgun (WGS) entry which is preliminary data.</text>
</comment>
<evidence type="ECO:0000313" key="2">
    <source>
        <dbReference type="Proteomes" id="UP001172673"/>
    </source>
</evidence>
<gene>
    <name evidence="1" type="ORF">H2200_000521</name>
</gene>
<accession>A0AA38XNQ3</accession>
<protein>
    <submittedName>
        <fullName evidence="1">Uncharacterized protein</fullName>
    </submittedName>
</protein>
<keyword evidence="2" id="KW-1185">Reference proteome</keyword>
<sequence>MINPFKKKGGNATSIASSHDTIVEEKNLIDETEDSNTMEQSDLQFFVRVSSVVHSLENECNGLIIAIHNPTNRCSAVLLDDWSPPRFNPAMKSSLRADISNNTVIGNSKYARFVTIRTLDMGWNCVGGWWNLINDWKFRRNLLIINSGHTHYISAMHEPKATVPRPKQDLGPFKLKTYQTNMLMDFNCEQWNNPDFQACLSSPCHEFGAAARHPCGVCNLKSKFRRKVDTHLYRMIQHQG</sequence>
<reference evidence="1" key="1">
    <citation type="submission" date="2022-10" db="EMBL/GenBank/DDBJ databases">
        <title>Culturing micro-colonial fungi from biological soil crusts in the Mojave desert and describing Neophaeococcomyces mojavensis, and introducing the new genera and species Taxawa tesnikishii.</title>
        <authorList>
            <person name="Kurbessoian T."/>
            <person name="Stajich J.E."/>
        </authorList>
    </citation>
    <scope>NUCLEOTIDE SEQUENCE</scope>
    <source>
        <strain evidence="1">TK_41</strain>
    </source>
</reference>
<proteinExistence type="predicted"/>
<name>A0AA38XNQ3_9EURO</name>
<dbReference type="EMBL" id="JAPDRK010000001">
    <property type="protein sequence ID" value="KAJ9616802.1"/>
    <property type="molecule type" value="Genomic_DNA"/>
</dbReference>
<dbReference type="AlphaFoldDB" id="A0AA38XNQ3"/>
<dbReference type="Proteomes" id="UP001172673">
    <property type="component" value="Unassembled WGS sequence"/>
</dbReference>
<evidence type="ECO:0000313" key="1">
    <source>
        <dbReference type="EMBL" id="KAJ9616802.1"/>
    </source>
</evidence>